<protein>
    <recommendedName>
        <fullName evidence="3">Toxin VasX N-terminal region domain-containing protein</fullName>
    </recommendedName>
</protein>
<dbReference type="RefSeq" id="WP_250486355.1">
    <property type="nucleotide sequence ID" value="NZ_JAQQDB010000080.1"/>
</dbReference>
<feature type="compositionally biased region" description="Polar residues" evidence="1">
    <location>
        <begin position="1"/>
        <end position="14"/>
    </location>
</feature>
<name>A0ABW9D067_9BURK</name>
<evidence type="ECO:0000256" key="2">
    <source>
        <dbReference type="SAM" id="Phobius"/>
    </source>
</evidence>
<keyword evidence="2" id="KW-1133">Transmembrane helix</keyword>
<dbReference type="Proteomes" id="UP001629462">
    <property type="component" value="Unassembled WGS sequence"/>
</dbReference>
<dbReference type="InterPro" id="IPR046864">
    <property type="entry name" value="VasX_N"/>
</dbReference>
<sequence length="882" mass="96097">MNDSIGFGQTNADIQKNDPVPSFGGPKTTANDRLAKARQTASGVCEFCDKHGLAILPVRLGIMRTGSGAPELPAGLRPTVQDGANLPFSGPTRYTGRTLRSGYLYVYDERGLWEWYWVTEHGYLMKLPQPGSPMNPAFTVGREPCDRTGHKEIASCITVKDPANAKRIWVAFSGAEWTQHVLQLHQDEAHRKRHMREFDVKAWMSSHKAAHAKTIDAVSAVVAEYAPMTKVDTFAFSPYEFRSRASTLDALLDAAKSRGPAPGAVLMLNDPVGIAGEIAARLAELRHEYMSQGDRQRKLSASTAILNYQQTVAKKAQDDLFQSSDELERDSHWVEDATGRPTIYLSSPPKLPALTDADLQATEKKSWTKYLADYDENARAKWHEQFLTDFDAYSTRTLIPLATAHTAWMRSDLMADHFNLTHDETSAEIGLVYVRQLTACVQDTQQYQPCSDLYYKWIKGSYSEQNNLLLRALVLNLKEQRELFVKRISPDVPWTTVGWDNLCGFFNGLADKALKLNTDVLPQLVLAFGGAITRLLQTAAGDAHVPHGLVALGTVTQRPVVPVQLTGSFKTMRASVMRQLLKASGLKNMNENALQREVTLALRRLAIRGQPMNQPVSVQMMIMIDRDTLKRMPRDLSKAQQAQWVAASVRTVEEIEALNVAARERLIMDVPAAAGAAKMGTGIAKAVPIVGNLVAAYVQLAGIAITEQALGTATGLAEVENKSRVAGAMSLLASTFSDSVDRGMQALGITELSAGRSVVLRFVARWAPFGAKVFGVAGAAIGAVCDLVAMGRNLIHGDGDLAASYGLSALGGALVVIALSSGGLPLLLVGALIYVFAQVLIAKLGDNKLDVWLKRCIWGKDASNRYLNVEQEMSALPSLAGV</sequence>
<dbReference type="Pfam" id="PF20249">
    <property type="entry name" value="VasX_N"/>
    <property type="match status" value="1"/>
</dbReference>
<comment type="caution">
    <text evidence="4">The sequence shown here is derived from an EMBL/GenBank/DDBJ whole genome shotgun (WGS) entry which is preliminary data.</text>
</comment>
<evidence type="ECO:0000259" key="3">
    <source>
        <dbReference type="Pfam" id="PF20249"/>
    </source>
</evidence>
<feature type="region of interest" description="Disordered" evidence="1">
    <location>
        <begin position="1"/>
        <end position="27"/>
    </location>
</feature>
<evidence type="ECO:0000256" key="1">
    <source>
        <dbReference type="SAM" id="MobiDB-lite"/>
    </source>
</evidence>
<accession>A0ABW9D067</accession>
<feature type="transmembrane region" description="Helical" evidence="2">
    <location>
        <begin position="801"/>
        <end position="820"/>
    </location>
</feature>
<keyword evidence="2" id="KW-0472">Membrane</keyword>
<gene>
    <name evidence="4" type="ORF">PQR08_38040</name>
</gene>
<proteinExistence type="predicted"/>
<dbReference type="EMBL" id="JAQQDB010000080">
    <property type="protein sequence ID" value="MFM0523227.1"/>
    <property type="molecule type" value="Genomic_DNA"/>
</dbReference>
<evidence type="ECO:0000313" key="4">
    <source>
        <dbReference type="EMBL" id="MFM0523227.1"/>
    </source>
</evidence>
<keyword evidence="2" id="KW-0812">Transmembrane</keyword>
<feature type="transmembrane region" description="Helical" evidence="2">
    <location>
        <begin position="766"/>
        <end position="789"/>
    </location>
</feature>
<feature type="domain" description="Toxin VasX N-terminal region" evidence="3">
    <location>
        <begin position="45"/>
        <end position="204"/>
    </location>
</feature>
<organism evidence="4 5">
    <name type="scientific">Caballeronia jiangsuensis</name>
    <dbReference type="NCBI Taxonomy" id="1458357"/>
    <lineage>
        <taxon>Bacteria</taxon>
        <taxon>Pseudomonadati</taxon>
        <taxon>Pseudomonadota</taxon>
        <taxon>Betaproteobacteria</taxon>
        <taxon>Burkholderiales</taxon>
        <taxon>Burkholderiaceae</taxon>
        <taxon>Caballeronia</taxon>
    </lineage>
</organism>
<feature type="transmembrane region" description="Helical" evidence="2">
    <location>
        <begin position="826"/>
        <end position="845"/>
    </location>
</feature>
<keyword evidence="5" id="KW-1185">Reference proteome</keyword>
<evidence type="ECO:0000313" key="5">
    <source>
        <dbReference type="Proteomes" id="UP001629462"/>
    </source>
</evidence>
<dbReference type="InterPro" id="IPR048126">
    <property type="entry name" value="Toxin_VasX"/>
</dbReference>
<reference evidence="4 5" key="1">
    <citation type="journal article" date="2024" name="Chem. Sci.">
        <title>Discovery of megapolipeptins by genome mining of a Burkholderiales bacteria collection.</title>
        <authorList>
            <person name="Paulo B.S."/>
            <person name="Recchia M.J.J."/>
            <person name="Lee S."/>
            <person name="Fergusson C.H."/>
            <person name="Romanowski S.B."/>
            <person name="Hernandez A."/>
            <person name="Krull N."/>
            <person name="Liu D.Y."/>
            <person name="Cavanagh H."/>
            <person name="Bos A."/>
            <person name="Gray C.A."/>
            <person name="Murphy B.T."/>
            <person name="Linington R.G."/>
            <person name="Eustaquio A.S."/>
        </authorList>
    </citation>
    <scope>NUCLEOTIDE SEQUENCE [LARGE SCALE GENOMIC DNA]</scope>
    <source>
        <strain evidence="4 5">RL17-374-BIF-D</strain>
    </source>
</reference>
<dbReference type="NCBIfam" id="NF041559">
    <property type="entry name" value="BTH_I2691_fam"/>
    <property type="match status" value="1"/>
</dbReference>
<dbReference type="CDD" id="cd20707">
    <property type="entry name" value="MIX_III"/>
    <property type="match status" value="1"/>
</dbReference>